<reference evidence="1 2" key="1">
    <citation type="journal article" date="2024" name="Plant Biotechnol. J.">
        <title>Genome and CRISPR/Cas9 system of a widespread forest tree (Populus alba) in the world.</title>
        <authorList>
            <person name="Liu Y.J."/>
            <person name="Jiang P.F."/>
            <person name="Han X.M."/>
            <person name="Li X.Y."/>
            <person name="Wang H.M."/>
            <person name="Wang Y.J."/>
            <person name="Wang X.X."/>
            <person name="Zeng Q.Y."/>
        </authorList>
    </citation>
    <scope>NUCLEOTIDE SEQUENCE [LARGE SCALE GENOMIC DNA]</scope>
    <source>
        <strain evidence="2">cv. PAL-ZL1</strain>
    </source>
</reference>
<evidence type="ECO:0000313" key="2">
    <source>
        <dbReference type="Proteomes" id="UP000309997"/>
    </source>
</evidence>
<dbReference type="EMBL" id="RCHU02000005">
    <property type="protein sequence ID" value="KAL3591639.1"/>
    <property type="molecule type" value="Genomic_DNA"/>
</dbReference>
<comment type="caution">
    <text evidence="1">The sequence shown here is derived from an EMBL/GenBank/DDBJ whole genome shotgun (WGS) entry which is preliminary data.</text>
</comment>
<protein>
    <submittedName>
        <fullName evidence="1">Uncharacterized protein</fullName>
    </submittedName>
</protein>
<gene>
    <name evidence="1" type="ORF">D5086_010279</name>
</gene>
<evidence type="ECO:0000313" key="1">
    <source>
        <dbReference type="EMBL" id="KAL3591639.1"/>
    </source>
</evidence>
<organism evidence="1 2">
    <name type="scientific">Populus alba</name>
    <name type="common">White poplar</name>
    <dbReference type="NCBI Taxonomy" id="43335"/>
    <lineage>
        <taxon>Eukaryota</taxon>
        <taxon>Viridiplantae</taxon>
        <taxon>Streptophyta</taxon>
        <taxon>Embryophyta</taxon>
        <taxon>Tracheophyta</taxon>
        <taxon>Spermatophyta</taxon>
        <taxon>Magnoliopsida</taxon>
        <taxon>eudicotyledons</taxon>
        <taxon>Gunneridae</taxon>
        <taxon>Pentapetalae</taxon>
        <taxon>rosids</taxon>
        <taxon>fabids</taxon>
        <taxon>Malpighiales</taxon>
        <taxon>Salicaceae</taxon>
        <taxon>Saliceae</taxon>
        <taxon>Populus</taxon>
    </lineage>
</organism>
<proteinExistence type="predicted"/>
<dbReference type="Proteomes" id="UP000309997">
    <property type="component" value="Unassembled WGS sequence"/>
</dbReference>
<accession>A0ACC4C9Z7</accession>
<name>A0ACC4C9Z7_POPAL</name>
<keyword evidence="2" id="KW-1185">Reference proteome</keyword>
<sequence>MISTSPVPDSAPSQITGFEAAAETESEIVYNGVRSDNSESFSHHLFKDLDNDQMAVTSSGASTINVAAPTVSTSSCGVPSIQTPPEAAEVHSTPKGSTPVESLATDADGYHLDAQVSGSSLSSGGSFSQQVPQANPTCLVQENEVEMIYNPFRATARGESRKTNATDTCLIQENAKTMQTAPRKMRKLSLPSLWAILLFFLFLLCPATSSLHSRQSGSTKFRHQAVVARHGAVATDDGRCSRIGIDVLREGGHAVDAAVAASLCLGVVSPASSGIGGGDFMLIRLASGEVHAYDMRETAPMQASENMYDGNATLKARGALSIAVPGELAGLYKSWKHYGRLPWERLVRPAEKLARRGFKISRYLRMQMEKTKPGILADEGLRNVFTSNGDLLQQGDICYNKKLADTLRTISKGVGAFYNGPIGFNLVRDVQKLGGILTIEDLRRYKVRVREPIITNILGYKIIGMPPPSSGGASMMLILNILARYEVPEGISGPLGFHRLVESLKHAFAVRMKLGDPDFADVAQVVSDMISPKFAEELKKTIYDNMTFDPGHYGGRWNQINDHGTSHISIVDSERNAVSMTNTVNAYFGAQILSPSTGIVLNNEMDDFSMPGNNTGHVLPPAPPNLIRPGKRPLSSMTPTIVLKDEQLKGVVGASGGSMIIAGTTEVLLNHFAKGMDPLSSVLAPRVYHKLTPNVVQYENWTTVYGEHFELPADVRAFLQKRGHDLEGIAGGTICQFIVQDLEAAEGNKLMGKLVGVSDPRKGGLPAGY</sequence>